<evidence type="ECO:0000313" key="2">
    <source>
        <dbReference type="EMBL" id="QHT08526.1"/>
    </source>
</evidence>
<protein>
    <recommendedName>
        <fullName evidence="1">DUF5672 domain-containing protein</fullName>
    </recommendedName>
</protein>
<proteinExistence type="predicted"/>
<dbReference type="InterPro" id="IPR043729">
    <property type="entry name" value="DUF5672"/>
</dbReference>
<reference evidence="2" key="1">
    <citation type="journal article" date="2020" name="Nature">
        <title>Giant virus diversity and host interactions through global metagenomics.</title>
        <authorList>
            <person name="Schulz F."/>
            <person name="Roux S."/>
            <person name="Paez-Espino D."/>
            <person name="Jungbluth S."/>
            <person name="Walsh D.A."/>
            <person name="Denef V.J."/>
            <person name="McMahon K.D."/>
            <person name="Konstantinidis K.T."/>
            <person name="Eloe-Fadrosh E.A."/>
            <person name="Kyrpides N.C."/>
            <person name="Woyke T."/>
        </authorList>
    </citation>
    <scope>NUCLEOTIDE SEQUENCE</scope>
    <source>
        <strain evidence="2">GVMAG-M-3300022752-66</strain>
    </source>
</reference>
<feature type="domain" description="DUF5672" evidence="1">
    <location>
        <begin position="114"/>
        <end position="263"/>
    </location>
</feature>
<sequence length="290" mass="34493">MNDEICNTYEEFLKLFRFTDSEHNKFRYICHKNTPKIRTVKLPTNIQKNLEYEAIFIEFRNLPHIEFLIRNTILKLGDSWSFTIVCGNLNYATIKDFCDGISTNIKIIKMEYDNININQYNNFFFDLNFWDLFIGKTLFIYQEDSIIFKNNFTDFINYDFIGAPYYMGTTRDFMIPYHSNGGFSIRKKETLIKLLKMDISRVFFINVQWVHPNGEILDNPPEDTFFTGAMLRLECMGLMKDIKYPNKVDAIRFSTDEVVDSNSFGGHQFWKNDKNWVRRMIKLIDNLPIS</sequence>
<dbReference type="AlphaFoldDB" id="A0A6C0CUL3"/>
<accession>A0A6C0CUL3</accession>
<evidence type="ECO:0000259" key="1">
    <source>
        <dbReference type="Pfam" id="PF18922"/>
    </source>
</evidence>
<dbReference type="Pfam" id="PF18922">
    <property type="entry name" value="DUF5672"/>
    <property type="match status" value="1"/>
</dbReference>
<name>A0A6C0CUL3_9ZZZZ</name>
<dbReference type="EMBL" id="MN739498">
    <property type="protein sequence ID" value="QHT08526.1"/>
    <property type="molecule type" value="Genomic_DNA"/>
</dbReference>
<organism evidence="2">
    <name type="scientific">viral metagenome</name>
    <dbReference type="NCBI Taxonomy" id="1070528"/>
    <lineage>
        <taxon>unclassified sequences</taxon>
        <taxon>metagenomes</taxon>
        <taxon>organismal metagenomes</taxon>
    </lineage>
</organism>